<feature type="transmembrane region" description="Helical" evidence="1">
    <location>
        <begin position="42"/>
        <end position="66"/>
    </location>
</feature>
<keyword evidence="1" id="KW-1133">Transmembrane helix</keyword>
<dbReference type="OrthoDB" id="9965484at2"/>
<keyword evidence="1" id="KW-0472">Membrane</keyword>
<dbReference type="EMBL" id="LWQU01000075">
    <property type="protein sequence ID" value="OAN58045.1"/>
    <property type="molecule type" value="Genomic_DNA"/>
</dbReference>
<evidence type="ECO:0000256" key="1">
    <source>
        <dbReference type="SAM" id="Phobius"/>
    </source>
</evidence>
<dbReference type="STRING" id="1437059.A6A05_07695"/>
<protein>
    <submittedName>
        <fullName evidence="2">Uncharacterized protein</fullName>
    </submittedName>
</protein>
<dbReference type="AlphaFoldDB" id="A0A178MY84"/>
<dbReference type="Proteomes" id="UP000078543">
    <property type="component" value="Unassembled WGS sequence"/>
</dbReference>
<keyword evidence="3" id="KW-1185">Reference proteome</keyword>
<comment type="caution">
    <text evidence="2">The sequence shown here is derived from an EMBL/GenBank/DDBJ whole genome shotgun (WGS) entry which is preliminary data.</text>
</comment>
<evidence type="ECO:0000313" key="2">
    <source>
        <dbReference type="EMBL" id="OAN58045.1"/>
    </source>
</evidence>
<evidence type="ECO:0000313" key="3">
    <source>
        <dbReference type="Proteomes" id="UP000078543"/>
    </source>
</evidence>
<name>A0A178MY84_9PROT</name>
<reference evidence="2 3" key="1">
    <citation type="submission" date="2016-04" db="EMBL/GenBank/DDBJ databases">
        <title>Draft genome sequence of freshwater magnetotactic bacteria Magnetospirillum marisnigri SP-1 and Magnetospirillum moscoviense BB-1.</title>
        <authorList>
            <person name="Koziaeva V."/>
            <person name="Dziuba M.V."/>
            <person name="Ivanov T.M."/>
            <person name="Kuznetsov B."/>
            <person name="Grouzdev D.S."/>
        </authorList>
    </citation>
    <scope>NUCLEOTIDE SEQUENCE [LARGE SCALE GENOMIC DNA]</scope>
    <source>
        <strain evidence="2 3">BB-1</strain>
    </source>
</reference>
<gene>
    <name evidence="2" type="ORF">A6A05_07695</name>
</gene>
<organism evidence="2 3">
    <name type="scientific">Magnetospirillum moscoviense</name>
    <dbReference type="NCBI Taxonomy" id="1437059"/>
    <lineage>
        <taxon>Bacteria</taxon>
        <taxon>Pseudomonadati</taxon>
        <taxon>Pseudomonadota</taxon>
        <taxon>Alphaproteobacteria</taxon>
        <taxon>Rhodospirillales</taxon>
        <taxon>Rhodospirillaceae</taxon>
        <taxon>Magnetospirillum</taxon>
    </lineage>
</organism>
<sequence>MDARSLGLILVWVGAILLVAVLQQRLRQGALGEDAFENPPPVARWAVAIASAGMACAGLGILLTLWSFL</sequence>
<keyword evidence="1" id="KW-0812">Transmembrane</keyword>
<proteinExistence type="predicted"/>
<accession>A0A178MY84</accession>
<dbReference type="RefSeq" id="WP_068497627.1">
    <property type="nucleotide sequence ID" value="NZ_LWQU01000075.1"/>
</dbReference>